<dbReference type="AlphaFoldDB" id="A0A437A376"/>
<keyword evidence="4" id="KW-1185">Reference proteome</keyword>
<proteinExistence type="predicted"/>
<evidence type="ECO:0000256" key="1">
    <source>
        <dbReference type="SAM" id="MobiDB-lite"/>
    </source>
</evidence>
<feature type="signal peptide" evidence="2">
    <location>
        <begin position="1"/>
        <end position="21"/>
    </location>
</feature>
<dbReference type="Proteomes" id="UP000283090">
    <property type="component" value="Unassembled WGS sequence"/>
</dbReference>
<dbReference type="RefSeq" id="XP_067491156.1">
    <property type="nucleotide sequence ID" value="XM_067632937.1"/>
</dbReference>
<feature type="compositionally biased region" description="Polar residues" evidence="1">
    <location>
        <begin position="38"/>
        <end position="49"/>
    </location>
</feature>
<feature type="compositionally biased region" description="Low complexity" evidence="1">
    <location>
        <begin position="93"/>
        <end position="107"/>
    </location>
</feature>
<protein>
    <recommendedName>
        <fullName evidence="5">Cryptic loci regulator 2 N-terminal domain-containing protein</fullName>
    </recommendedName>
</protein>
<evidence type="ECO:0000313" key="4">
    <source>
        <dbReference type="Proteomes" id="UP000283090"/>
    </source>
</evidence>
<dbReference type="GeneID" id="93586240"/>
<organism evidence="3 4">
    <name type="scientific">Arthrobotrys flagrans</name>
    <name type="common">Nematode-trapping fungus</name>
    <name type="synonym">Trichothecium flagrans</name>
    <dbReference type="NCBI Taxonomy" id="97331"/>
    <lineage>
        <taxon>Eukaryota</taxon>
        <taxon>Fungi</taxon>
        <taxon>Dikarya</taxon>
        <taxon>Ascomycota</taxon>
        <taxon>Pezizomycotina</taxon>
        <taxon>Orbiliomycetes</taxon>
        <taxon>Orbiliales</taxon>
        <taxon>Orbiliaceae</taxon>
        <taxon>Arthrobotrys</taxon>
    </lineage>
</organism>
<keyword evidence="2" id="KW-0732">Signal</keyword>
<feature type="chain" id="PRO_5019035281" description="Cryptic loci regulator 2 N-terminal domain-containing protein" evidence="2">
    <location>
        <begin position="22"/>
        <end position="407"/>
    </location>
</feature>
<evidence type="ECO:0008006" key="5">
    <source>
        <dbReference type="Google" id="ProtNLM"/>
    </source>
</evidence>
<reference evidence="3 4" key="1">
    <citation type="submission" date="2019-01" db="EMBL/GenBank/DDBJ databases">
        <title>Intercellular communication is required for trap formation in the nematode-trapping fungus Duddingtonia flagrans.</title>
        <authorList>
            <person name="Youssar L."/>
            <person name="Wernet V."/>
            <person name="Hensel N."/>
            <person name="Hildebrandt H.-G."/>
            <person name="Fischer R."/>
        </authorList>
    </citation>
    <scope>NUCLEOTIDE SEQUENCE [LARGE SCALE GENOMIC DNA]</scope>
    <source>
        <strain evidence="3 4">CBS H-5679</strain>
    </source>
</reference>
<feature type="region of interest" description="Disordered" evidence="1">
    <location>
        <begin position="27"/>
        <end position="113"/>
    </location>
</feature>
<name>A0A437A376_ARTFL</name>
<evidence type="ECO:0000313" key="3">
    <source>
        <dbReference type="EMBL" id="RVD85612.1"/>
    </source>
</evidence>
<dbReference type="OrthoDB" id="5335793at2759"/>
<feature type="compositionally biased region" description="Polar residues" evidence="1">
    <location>
        <begin position="56"/>
        <end position="67"/>
    </location>
</feature>
<dbReference type="VEuPathDB" id="FungiDB:DFL_003929"/>
<accession>A0A437A376</accession>
<comment type="caution">
    <text evidence="3">The sequence shown here is derived from an EMBL/GenBank/DDBJ whole genome shotgun (WGS) entry which is preliminary data.</text>
</comment>
<evidence type="ECO:0000256" key="2">
    <source>
        <dbReference type="SAM" id="SignalP"/>
    </source>
</evidence>
<sequence length="407" mass="45078">MHTPFKRIGLLLLILITITQSFVSTSPLFSDTRDHKPSSTNIKTTTLSTGKPEPQPTNTDATTTPSKRQAPPEALKALMRSFNGGDTPARSAQPEPNNPETQNNGTQHHNGTLTKKIDIPSSFFYSDKGLFIRCNSPRYVYDLVPFESPDFPTLKLKHWTNWKERGDFWSVEEVIKERQWACYSCTCTPNGGLVKNQKRNCASERTVVRCVVLLCCYCTAELLQPEPIEGATVADYQNALQRMPATVRGDNKDYRWLFGGRGIGFDPDTTGPPPLPPGPPPLPPVRWAGPPLVPGPEFEPAPEEVLGEDWEDSVPIISIFRSLLVGLEPNPDPDLDPGLDSNSDSVQAAQAAQAALELDLDWDSKSELKFDIISTPSSFNLVKSFKSGCVNYLSIAMLKMRNPYVFI</sequence>
<gene>
    <name evidence="3" type="ORF">DFL_003929</name>
</gene>
<dbReference type="EMBL" id="SAEB01000006">
    <property type="protein sequence ID" value="RVD85612.1"/>
    <property type="molecule type" value="Genomic_DNA"/>
</dbReference>